<evidence type="ECO:0000259" key="2">
    <source>
        <dbReference type="Pfam" id="PF06559"/>
    </source>
</evidence>
<feature type="domain" description="2'-deoxycytidine 5'-triphosphate deaminase C-terminal" evidence="3">
    <location>
        <begin position="199"/>
        <end position="388"/>
    </location>
</feature>
<dbReference type="Proteomes" id="UP001254257">
    <property type="component" value="Unassembled WGS sequence"/>
</dbReference>
<dbReference type="PANTHER" id="PTHR42680:SF3">
    <property type="entry name" value="DCTP DEAMINASE"/>
    <property type="match status" value="1"/>
</dbReference>
<organism evidence="4 5">
    <name type="scientific">Bosea rubneri</name>
    <dbReference type="NCBI Taxonomy" id="3075434"/>
    <lineage>
        <taxon>Bacteria</taxon>
        <taxon>Pseudomonadati</taxon>
        <taxon>Pseudomonadota</taxon>
        <taxon>Alphaproteobacteria</taxon>
        <taxon>Hyphomicrobiales</taxon>
        <taxon>Boseaceae</taxon>
        <taxon>Bosea</taxon>
    </lineage>
</organism>
<dbReference type="Gene3D" id="2.70.40.10">
    <property type="match status" value="2"/>
</dbReference>
<protein>
    <submittedName>
        <fullName evidence="4">2'-deoxycytidine 5'-triphosphate deaminase</fullName>
        <ecNumber evidence="4">3.5.4.13</ecNumber>
    </submittedName>
</protein>
<evidence type="ECO:0000259" key="3">
    <source>
        <dbReference type="Pfam" id="PF22569"/>
    </source>
</evidence>
<dbReference type="EMBL" id="JAWDID010000068">
    <property type="protein sequence ID" value="MDU0343421.1"/>
    <property type="molecule type" value="Genomic_DNA"/>
</dbReference>
<dbReference type="InterPro" id="IPR010550">
    <property type="entry name" value="DCD_N"/>
</dbReference>
<evidence type="ECO:0000313" key="5">
    <source>
        <dbReference type="Proteomes" id="UP001254257"/>
    </source>
</evidence>
<dbReference type="RefSeq" id="WP_316021137.1">
    <property type="nucleotide sequence ID" value="NZ_JAWDID010000068.1"/>
</dbReference>
<proteinExistence type="predicted"/>
<feature type="domain" description="2'-deoxycytidine 5'-triphosphate deaminase N-terminal" evidence="2">
    <location>
        <begin position="23"/>
        <end position="185"/>
    </location>
</feature>
<comment type="caution">
    <text evidence="4">The sequence shown here is derived from an EMBL/GenBank/DDBJ whole genome shotgun (WGS) entry which is preliminary data.</text>
</comment>
<reference evidence="4 5" key="1">
    <citation type="submission" date="2023-09" db="EMBL/GenBank/DDBJ databases">
        <title>Whole genome shotgun sequencing (WGS) of Bosea sp. ZW T0_25, isolated from stored onions (Allium cepa).</title>
        <authorList>
            <person name="Stoll D.A."/>
            <person name="Huch M."/>
        </authorList>
    </citation>
    <scope>NUCLEOTIDE SEQUENCE [LARGE SCALE GENOMIC DNA]</scope>
    <source>
        <strain evidence="4 5">ZW T0_25</strain>
    </source>
</reference>
<dbReference type="NCBIfam" id="NF005734">
    <property type="entry name" value="PRK07559.1"/>
    <property type="match status" value="1"/>
</dbReference>
<evidence type="ECO:0000256" key="1">
    <source>
        <dbReference type="SAM" id="MobiDB-lite"/>
    </source>
</evidence>
<keyword evidence="4" id="KW-0378">Hydrolase</keyword>
<evidence type="ECO:0000313" key="4">
    <source>
        <dbReference type="EMBL" id="MDU0343421.1"/>
    </source>
</evidence>
<dbReference type="InterPro" id="IPR053811">
    <property type="entry name" value="DCD_C"/>
</dbReference>
<gene>
    <name evidence="4" type="ORF">RKE40_26330</name>
</gene>
<dbReference type="SUPFAM" id="SSF51283">
    <property type="entry name" value="dUTPase-like"/>
    <property type="match status" value="2"/>
</dbReference>
<dbReference type="InterPro" id="IPR036157">
    <property type="entry name" value="dUTPase-like_sf"/>
</dbReference>
<accession>A0ABU3SFH5</accession>
<sequence>MVTSSDLPTELAEPASASLSGKSGVLPRQDIRTLVSRGMVRSSSGAIDESQYQPASLDLRLGDKAYRVRASFLPGLNKSVEQVLEDLAQDEVSLEHGAILEKNCVYVVELMESLADLPATISAFANPKSSTGRLDVFTRLIADRSEVFDSVAGGYSGKLYAEISPSSFSIKVRKGSRLNQLRFRRRGGGQEEASGFRVSDRDLRLVHERTPLVDGPATIRNGLVFRIHLAGASDDEIIGYQAQRFTDVIDVDRVGQYAVEDFWTPLYTRGRKRLILDPHQFYILASKERLHIPAGFAAEMAPIDPSMGEFRVHYAGFFDPGFGVGADGAPGSRGVLEVRSHEVPFVLEDGQVVGRLAFEKMAAEPDALYGEIGTSNYQGQALKLSKHFRS</sequence>
<keyword evidence="5" id="KW-1185">Reference proteome</keyword>
<dbReference type="EC" id="3.5.4.13" evidence="4"/>
<feature type="region of interest" description="Disordered" evidence="1">
    <location>
        <begin position="1"/>
        <end position="24"/>
    </location>
</feature>
<dbReference type="Pfam" id="PF06559">
    <property type="entry name" value="DCD_N"/>
    <property type="match status" value="1"/>
</dbReference>
<name>A0ABU3SFH5_9HYPH</name>
<dbReference type="PANTHER" id="PTHR42680">
    <property type="entry name" value="DCTP DEAMINASE"/>
    <property type="match status" value="1"/>
</dbReference>
<dbReference type="GO" id="GO:0008829">
    <property type="term" value="F:dCTP deaminase activity"/>
    <property type="evidence" value="ECO:0007669"/>
    <property type="project" value="UniProtKB-EC"/>
</dbReference>
<dbReference type="Pfam" id="PF22569">
    <property type="entry name" value="DCD_C"/>
    <property type="match status" value="1"/>
</dbReference>